<keyword evidence="3" id="KW-1185">Reference proteome</keyword>
<dbReference type="Pfam" id="PF00646">
    <property type="entry name" value="F-box"/>
    <property type="match status" value="2"/>
</dbReference>
<gene>
    <name evidence="2" type="ORF">HU200_005770</name>
</gene>
<evidence type="ECO:0000259" key="1">
    <source>
        <dbReference type="Pfam" id="PF00646"/>
    </source>
</evidence>
<dbReference type="InterPro" id="IPR001810">
    <property type="entry name" value="F-box_dom"/>
</dbReference>
<dbReference type="PANTHER" id="PTHR32133">
    <property type="entry name" value="OS07G0120400 PROTEIN"/>
    <property type="match status" value="1"/>
</dbReference>
<protein>
    <recommendedName>
        <fullName evidence="1">F-box domain-containing protein</fullName>
    </recommendedName>
</protein>
<dbReference type="PANTHER" id="PTHR32133:SF386">
    <property type="entry name" value="F-BOX DOMAIN-CONTAINING PROTEIN"/>
    <property type="match status" value="1"/>
</dbReference>
<proteinExistence type="predicted"/>
<evidence type="ECO:0000313" key="2">
    <source>
        <dbReference type="EMBL" id="KAF8772443.1"/>
    </source>
</evidence>
<feature type="domain" description="F-box" evidence="1">
    <location>
        <begin position="23"/>
        <end position="62"/>
    </location>
</feature>
<accession>A0A835KR84</accession>
<name>A0A835KR84_9POAL</name>
<sequence length="465" mass="52135">MPRRRPPAGLRSDEATSMVVLMEELVEEVLLRFPPAEPASLVRAALVCKPWCRLISGRHFRRRFCEVHRSPPMLGYFCNLYPGKETGPVSRFFPASPACPPLPDQINRSALDARHGRVLLRKDMIRGCARLSVWDPVTGERWQLPPLSLDAWNDDDDDDDDEWSAAVLCAASSTGCGHLDCRGKPFLVVCAGSPAGAEQIFLCVYSEPAVAAPRPDYGVSDQVPPALEILFRLAPDDPVSLVRAAAVCPRWRRVVSTPGFRRGFAQRHRTAPMLGFFANMRDWDEDREVDDDDYVARFVRATRFYPCRGERRDFRALDARHGRVLLASMPWEPGLKVQGLEVWDPVTDELWELPDVPHPHSPTSWNAAVVCGAHGVCDHLDCRRKPFLVVFLDSRPKKKMRLFVYSSEAGTWSEPTYGPPSPTNGVEMVPPALVGNALHFLIDATYIILKYDLATRTVGWSVGIR</sequence>
<dbReference type="Proteomes" id="UP000636709">
    <property type="component" value="Unassembled WGS sequence"/>
</dbReference>
<feature type="domain" description="F-box" evidence="1">
    <location>
        <begin position="228"/>
        <end position="261"/>
    </location>
</feature>
<dbReference type="EMBL" id="JACEFO010000398">
    <property type="protein sequence ID" value="KAF8772443.1"/>
    <property type="molecule type" value="Genomic_DNA"/>
</dbReference>
<dbReference type="InterPro" id="IPR036047">
    <property type="entry name" value="F-box-like_dom_sf"/>
</dbReference>
<dbReference type="AlphaFoldDB" id="A0A835KR84"/>
<organism evidence="2 3">
    <name type="scientific">Digitaria exilis</name>
    <dbReference type="NCBI Taxonomy" id="1010633"/>
    <lineage>
        <taxon>Eukaryota</taxon>
        <taxon>Viridiplantae</taxon>
        <taxon>Streptophyta</taxon>
        <taxon>Embryophyta</taxon>
        <taxon>Tracheophyta</taxon>
        <taxon>Spermatophyta</taxon>
        <taxon>Magnoliopsida</taxon>
        <taxon>Liliopsida</taxon>
        <taxon>Poales</taxon>
        <taxon>Poaceae</taxon>
        <taxon>PACMAD clade</taxon>
        <taxon>Panicoideae</taxon>
        <taxon>Panicodae</taxon>
        <taxon>Paniceae</taxon>
        <taxon>Anthephorinae</taxon>
        <taxon>Digitaria</taxon>
    </lineage>
</organism>
<comment type="caution">
    <text evidence="2">The sequence shown here is derived from an EMBL/GenBank/DDBJ whole genome shotgun (WGS) entry which is preliminary data.</text>
</comment>
<dbReference type="SUPFAM" id="SSF81383">
    <property type="entry name" value="F-box domain"/>
    <property type="match status" value="2"/>
</dbReference>
<reference evidence="2" key="1">
    <citation type="submission" date="2020-07" db="EMBL/GenBank/DDBJ databases">
        <title>Genome sequence and genetic diversity analysis of an under-domesticated orphan crop, white fonio (Digitaria exilis).</title>
        <authorList>
            <person name="Bennetzen J.L."/>
            <person name="Chen S."/>
            <person name="Ma X."/>
            <person name="Wang X."/>
            <person name="Yssel A.E.J."/>
            <person name="Chaluvadi S.R."/>
            <person name="Johnson M."/>
            <person name="Gangashetty P."/>
            <person name="Hamidou F."/>
            <person name="Sanogo M.D."/>
            <person name="Zwaenepoel A."/>
            <person name="Wallace J."/>
            <person name="Van De Peer Y."/>
            <person name="Van Deynze A."/>
        </authorList>
    </citation>
    <scope>NUCLEOTIDE SEQUENCE</scope>
    <source>
        <tissue evidence="2">Leaves</tissue>
    </source>
</reference>
<evidence type="ECO:0000313" key="3">
    <source>
        <dbReference type="Proteomes" id="UP000636709"/>
    </source>
</evidence>